<dbReference type="GO" id="GO:0006302">
    <property type="term" value="P:double-strand break repair"/>
    <property type="evidence" value="ECO:0007669"/>
    <property type="project" value="InterPro"/>
</dbReference>
<dbReference type="Gene3D" id="1.20.1060.20">
    <property type="match status" value="1"/>
</dbReference>
<organism evidence="4 5">
    <name type="scientific">Sinocyclocheilus anshuiensis</name>
    <dbReference type="NCBI Taxonomy" id="1608454"/>
    <lineage>
        <taxon>Eukaryota</taxon>
        <taxon>Metazoa</taxon>
        <taxon>Chordata</taxon>
        <taxon>Craniata</taxon>
        <taxon>Vertebrata</taxon>
        <taxon>Euteleostomi</taxon>
        <taxon>Actinopterygii</taxon>
        <taxon>Neopterygii</taxon>
        <taxon>Teleostei</taxon>
        <taxon>Ostariophysi</taxon>
        <taxon>Cypriniformes</taxon>
        <taxon>Cyprinidae</taxon>
        <taxon>Cyprininae</taxon>
        <taxon>Sinocyclocheilus</taxon>
    </lineage>
</organism>
<dbReference type="Proteomes" id="UP000472260">
    <property type="component" value="Unassembled WGS sequence"/>
</dbReference>
<dbReference type="InterPro" id="IPR058615">
    <property type="entry name" value="Ig_SMCHD1_6th"/>
</dbReference>
<dbReference type="GO" id="GO:0005524">
    <property type="term" value="F:ATP binding"/>
    <property type="evidence" value="ECO:0007669"/>
    <property type="project" value="InterPro"/>
</dbReference>
<keyword evidence="5" id="KW-1185">Reference proteome</keyword>
<dbReference type="GO" id="GO:0005694">
    <property type="term" value="C:chromosome"/>
    <property type="evidence" value="ECO:0007669"/>
    <property type="project" value="UniProtKB-SubCell"/>
</dbReference>
<dbReference type="InterPro" id="IPR058617">
    <property type="entry name" value="Ig_SMCHD1_7th"/>
</dbReference>
<dbReference type="Pfam" id="PF06470">
    <property type="entry name" value="SMC_hinge"/>
    <property type="match status" value="1"/>
</dbReference>
<protein>
    <submittedName>
        <fullName evidence="4">Structural maintenance of chromosomes flexible hinge domain-containing protein 1-like</fullName>
    </submittedName>
</protein>
<dbReference type="Ensembl" id="ENSSANT00000003264.1">
    <property type="protein sequence ID" value="ENSSANP00000003023.1"/>
    <property type="gene ID" value="ENSSANG00000001308.1"/>
</dbReference>
<sequence length="582" mass="65217">MKTLSPQLKIKSSVSSLSVDSEGKAYFILKAISGPKGEHQLEFRGSFSRNGIPGPVVKLNVIPDPNKPVELSIEYDSAATLCAGDIFPVFTVVVMSEEGTPVRTVCPANLSMLLWKGTASGSYPPSTASTLKCSKRKHTEKDDCFCFRDKQIPELAGQYVVQFVLALDKTKHLWSKQILLNVVPNKAVKLAPETPPLTPVVSNSNIRANRTLLDSLNLKIMDLALLENSPGVDGAEYILQFNPEIRQTSVTIAAYSLPFRFCNDAEHQKVIVTLSKKKDRLSQTVLMYREVFETSKQLKSELECRHCKAILTKMENQPRRKCSIPDPFKGSPKVLGKVGHLAQVEDDDAAKVISWHILGDMDCVVTETTSAAKRIYDDTQGRQQVIPLETVFWRPNDRPLPHIRNGMLLFQPIGNPVFVKDILIFPEHVESCNKVFASLLGDTILIDDLDSANHYRRGVVQNKMQCPTLLTRQGERIRSNGKFGGLQNKAPSIEKLRGQVFGAPLPKEYNQLLQQCRVAMQKASEVRSEYNSHLEHLQSPQMKQKQQELQQQEQELRDLEGSLGMCFRQCRSGCFLNAKPDF</sequence>
<name>A0A671K9B6_9TELE</name>
<dbReference type="Pfam" id="PF26201">
    <property type="entry name" value="Ig_SMCHD1_7th"/>
    <property type="match status" value="1"/>
</dbReference>
<reference evidence="4" key="1">
    <citation type="submission" date="2025-08" db="UniProtKB">
        <authorList>
            <consortium name="Ensembl"/>
        </authorList>
    </citation>
    <scope>IDENTIFICATION</scope>
</reference>
<dbReference type="GO" id="GO:0051276">
    <property type="term" value="P:chromosome organization"/>
    <property type="evidence" value="ECO:0007669"/>
    <property type="project" value="InterPro"/>
</dbReference>
<dbReference type="Pfam" id="PF26199">
    <property type="entry name" value="Ig_SMCHD1_8th"/>
    <property type="match status" value="1"/>
</dbReference>
<keyword evidence="2" id="KW-0158">Chromosome</keyword>
<reference evidence="4" key="2">
    <citation type="submission" date="2025-09" db="UniProtKB">
        <authorList>
            <consortium name="Ensembl"/>
        </authorList>
    </citation>
    <scope>IDENTIFICATION</scope>
</reference>
<dbReference type="InterPro" id="IPR058616">
    <property type="entry name" value="Ig_SMCHD1_8th"/>
</dbReference>
<dbReference type="SMART" id="SM00968">
    <property type="entry name" value="SMC_hinge"/>
    <property type="match status" value="1"/>
</dbReference>
<feature type="domain" description="SMC hinge" evidence="3">
    <location>
        <begin position="332"/>
        <end position="456"/>
    </location>
</feature>
<accession>A0A671K9B6</accession>
<evidence type="ECO:0000259" key="3">
    <source>
        <dbReference type="SMART" id="SM00968"/>
    </source>
</evidence>
<evidence type="ECO:0000313" key="5">
    <source>
        <dbReference type="Proteomes" id="UP000472260"/>
    </source>
</evidence>
<gene>
    <name evidence="4" type="primary">LOC107675396</name>
</gene>
<evidence type="ECO:0000256" key="1">
    <source>
        <dbReference type="ARBA" id="ARBA00004286"/>
    </source>
</evidence>
<proteinExistence type="predicted"/>
<dbReference type="AlphaFoldDB" id="A0A671K9B6"/>
<dbReference type="InterPro" id="IPR038892">
    <property type="entry name" value="SMCHD1"/>
</dbReference>
<dbReference type="PANTHER" id="PTHR22640">
    <property type="entry name" value="STRUCTURAL MAINTENANCE OF CHROMOSOMES FLEXIBLE HINGE DOMAIN-CONTAINING PROTEIN 1"/>
    <property type="match status" value="1"/>
</dbReference>
<dbReference type="SUPFAM" id="SSF75553">
    <property type="entry name" value="Smc hinge domain"/>
    <property type="match status" value="1"/>
</dbReference>
<evidence type="ECO:0000256" key="2">
    <source>
        <dbReference type="ARBA" id="ARBA00022454"/>
    </source>
</evidence>
<comment type="subcellular location">
    <subcellularLocation>
        <location evidence="1">Chromosome</location>
    </subcellularLocation>
</comment>
<dbReference type="Pfam" id="PF26198">
    <property type="entry name" value="Ig_SMCHD1_6th"/>
    <property type="match status" value="1"/>
</dbReference>
<dbReference type="InterPro" id="IPR010935">
    <property type="entry name" value="SMC_hinge"/>
</dbReference>
<dbReference type="Gene3D" id="3.30.70.1620">
    <property type="match status" value="1"/>
</dbReference>
<dbReference type="InterPro" id="IPR036277">
    <property type="entry name" value="SMC_hinge_sf"/>
</dbReference>
<dbReference type="PANTHER" id="PTHR22640:SF2">
    <property type="entry name" value="STRUCTURAL MAINTENANCE OF CHROMOSOMES FLEXIBLE HINGE DOMAIN-CONTAINING PROTEIN 1"/>
    <property type="match status" value="1"/>
</dbReference>
<evidence type="ECO:0000313" key="4">
    <source>
        <dbReference type="Ensembl" id="ENSSANP00000003023.1"/>
    </source>
</evidence>